<protein>
    <recommendedName>
        <fullName evidence="2">protein-tyrosine-phosphatase</fullName>
        <ecNumber evidence="2">3.1.3.48</ecNumber>
    </recommendedName>
</protein>
<evidence type="ECO:0000313" key="12">
    <source>
        <dbReference type="Proteomes" id="UP000198287"/>
    </source>
</evidence>
<dbReference type="CDD" id="cd14542">
    <property type="entry name" value="PTPc-N22_18_12"/>
    <property type="match status" value="1"/>
</dbReference>
<dbReference type="SMART" id="SM00194">
    <property type="entry name" value="PTPc"/>
    <property type="match status" value="1"/>
</dbReference>
<dbReference type="InterPro" id="IPR047170">
    <property type="entry name" value="PTN12/18/22"/>
</dbReference>
<dbReference type="STRING" id="158441.A0A226DHN4"/>
<feature type="compositionally biased region" description="Low complexity" evidence="8">
    <location>
        <begin position="1320"/>
        <end position="1331"/>
    </location>
</feature>
<evidence type="ECO:0000256" key="7">
    <source>
        <dbReference type="ARBA" id="ARBA00034734"/>
    </source>
</evidence>
<dbReference type="InterPro" id="IPR029021">
    <property type="entry name" value="Prot-tyrosine_phosphatase-like"/>
</dbReference>
<feature type="domain" description="Tyrosine specific protein phosphatases" evidence="10">
    <location>
        <begin position="225"/>
        <end position="302"/>
    </location>
</feature>
<dbReference type="SUPFAM" id="SSF52799">
    <property type="entry name" value="(Phosphotyrosine protein) phosphatases II"/>
    <property type="match status" value="1"/>
</dbReference>
<dbReference type="Proteomes" id="UP000198287">
    <property type="component" value="Unassembled WGS sequence"/>
</dbReference>
<feature type="region of interest" description="Disordered" evidence="8">
    <location>
        <begin position="666"/>
        <end position="726"/>
    </location>
</feature>
<feature type="compositionally biased region" description="Basic and acidic residues" evidence="8">
    <location>
        <begin position="1042"/>
        <end position="1052"/>
    </location>
</feature>
<feature type="compositionally biased region" description="Polar residues" evidence="8">
    <location>
        <begin position="770"/>
        <end position="786"/>
    </location>
</feature>
<feature type="region of interest" description="Disordered" evidence="8">
    <location>
        <begin position="1013"/>
        <end position="1083"/>
    </location>
</feature>
<feature type="region of interest" description="Disordered" evidence="8">
    <location>
        <begin position="1318"/>
        <end position="1353"/>
    </location>
</feature>
<dbReference type="PROSITE" id="PS00383">
    <property type="entry name" value="TYR_PHOSPHATASE_1"/>
    <property type="match status" value="1"/>
</dbReference>
<comment type="caution">
    <text evidence="11">The sequence shown here is derived from an EMBL/GenBank/DDBJ whole genome shotgun (WGS) entry which is preliminary data.</text>
</comment>
<feature type="compositionally biased region" description="Polar residues" evidence="8">
    <location>
        <begin position="1053"/>
        <end position="1063"/>
    </location>
</feature>
<dbReference type="GO" id="GO:0048666">
    <property type="term" value="P:neuron development"/>
    <property type="evidence" value="ECO:0007669"/>
    <property type="project" value="UniProtKB-ARBA"/>
</dbReference>
<dbReference type="GO" id="GO:0004726">
    <property type="term" value="F:non-membrane spanning protein tyrosine phosphatase activity"/>
    <property type="evidence" value="ECO:0007669"/>
    <property type="project" value="InterPro"/>
</dbReference>
<evidence type="ECO:0000256" key="5">
    <source>
        <dbReference type="ARBA" id="ARBA00022801"/>
    </source>
</evidence>
<keyword evidence="6" id="KW-0904">Protein phosphatase</keyword>
<feature type="compositionally biased region" description="Polar residues" evidence="8">
    <location>
        <begin position="1257"/>
        <end position="1268"/>
    </location>
</feature>
<sequence length="1640" mass="178645">MTGNDKVPRNPGVPLRTILRNFLNLVESCEAGIGDGSSTYEKEFQELKQFSENLKTDPAYLSKEGEKTVNRKKNRYKDILPFDYTRVILGDFGDVPGSDYINANFIKGASGSSAYIACQGPLPHTVNDFWRMVVECEVQVIVMACNEQESGKHKCENYWVEEEGVERQFGQVKIWLKKCRQVCPDFLVRTMRISYTTGKGEIEERNVCQFHYSAWPDHGVPTKVRPLLDMVRLIRDCQTSETLPVLVHCSAGCGRTGTICAIDYVWGLLRLGKLTSDFSLFHLVREMRRQRIAMVQTKDQYIMVHRAVKELFEEQLKIIDSHPYANVDVLGLPIDIKADLEEPTYETIEYNATSNHVAAAQYHHQPSTSVPPIPPPHVDLTINSKLEKEVDTHCSRRRDSEIEEQKQKADQEERRQKPIRWRQQQKFDDITVLSSDGEEVEKEVVSRNKKLGEILRKPSIVKIKSFFEKSKDSKKSGGTNLSRAKSDVSSSKFYAFNNIAASFGSRQSRKSPTPSLDVDTNHIEAGSSASSSKPSSSTVVNSTTATGNSSSSSSSKQQKPAKPPLFAKPLLPIKRSKSLKLGKEDSSIEQVIVSRHVPKQVVPTDHLLRVPTSTTNSLQQSSSSSSVSNVSSYPIKVCIKQVEIPEMKKPVSTSVKPEIQTATTLELNKQSSLSGSSSSGSWTRNKKSDSSSNTSSATASTSTTGGSSTKPLIPPKSSVVKETIGLAPSQNHRIKMGVAKEMEDVADFGRQSSKHQQLQKYDTVVIKGPPSNSKRTSLTRSQSHVWQQPAKVQTPFRIFSDENIHQSGGSSGNTTATALLNLTSQPLINHQSSSISSQRNGRRTFGSFDDSTASSSSKSSSSGGGVNIKVSSAPTTLESFNSGIDIKPIVRRRVPKTNPYANYTPGGGGGGVGTTPNNNSSPPPTLKSSWKNTTTSKIITSSSSVQTPTILDNRIPKDLPQLKPGYSRSRQNSSESSSNTATPRSSLPGTPTQTIDSTYAQIMRSNMQGLLGASKNFGRNNNGATPPKSILKGSLSSTPSESDERLDERLDRQSPSLHGTTATKLLLPNSSNSNSVTTNTTITPPQKINAVSRIALGIRERRNSFRQAVCKDKEDQQQPKDAEYTRELFTPENNNVSRIFSDGGGGGGGQKNVISPNSASGVRSHKDYEPIWPENGPYHFSNGGGGGFAIVSDDSYINRAPLKPQQVAATAAQQPPPMIPVPSSNYRAEPPSATSSGSSSNRQPIYAKSNRSHSAERTLQTYQNSNSQPFQSRFDEIKLLLEELKAPNEVTQMQQQLLATNSKSSYSAMPYTTTAKNLEAAAPTPTTPATTSGVSLKHQRSLRTPSKPQYPGGSGLSCFTFKKPSSLESLTDSFHYDVMTRDTPSINGDTTPLLKQNGFGDSSATAVSPRRNSNDYVSLRQGRPAYEATVHQSYNSTTPNPRMDPHNSHIGSNGVPIAPPRTKKLQKSNSTIVPMSGGGSYHMDKSLSGVGSTSSSGWPMTSSTSTSDVAGNVSSRNLPEVVRCSSSHQADRQTNTTTPPSPKTLVKAMGIFQAKAANMRSKLSSWSDSREKEKSSNGYTSAAERDEIDGGFVVKTSTSSNNTSAISTSSIHHSYQPPNNQNLSGSSSNSNRPASRHQYL</sequence>
<reference evidence="11 12" key="1">
    <citation type="submission" date="2015-12" db="EMBL/GenBank/DDBJ databases">
        <title>The genome of Folsomia candida.</title>
        <authorList>
            <person name="Faddeeva A."/>
            <person name="Derks M.F."/>
            <person name="Anvar Y."/>
            <person name="Smit S."/>
            <person name="Van Straalen N."/>
            <person name="Roelofs D."/>
        </authorList>
    </citation>
    <scope>NUCLEOTIDE SEQUENCE [LARGE SCALE GENOMIC DNA]</scope>
    <source>
        <strain evidence="11 12">VU population</strain>
        <tissue evidence="11">Whole body</tissue>
    </source>
</reference>
<feature type="region of interest" description="Disordered" evidence="8">
    <location>
        <begin position="1206"/>
        <end position="1268"/>
    </location>
</feature>
<feature type="compositionally biased region" description="Polar residues" evidence="8">
    <location>
        <begin position="1508"/>
        <end position="1517"/>
    </location>
</feature>
<feature type="compositionally biased region" description="Low complexity" evidence="8">
    <location>
        <begin position="690"/>
        <end position="709"/>
    </location>
</feature>
<feature type="compositionally biased region" description="Low complexity" evidence="8">
    <location>
        <begin position="914"/>
        <end position="944"/>
    </location>
</feature>
<dbReference type="InterPro" id="IPR000387">
    <property type="entry name" value="Tyr_Pase_dom"/>
</dbReference>
<accession>A0A226DHN4</accession>
<comment type="similarity">
    <text evidence="7">Belongs to the protein-tyrosine phosphatase family. Non-receptor class 4 subfamily.</text>
</comment>
<dbReference type="PANTHER" id="PTHR45983:SF2">
    <property type="entry name" value="PROTEIN-TYROSINE-PHOSPHATASE"/>
    <property type="match status" value="1"/>
</dbReference>
<feature type="compositionally biased region" description="Low complexity" evidence="8">
    <location>
        <begin position="1596"/>
        <end position="1631"/>
    </location>
</feature>
<keyword evidence="12" id="KW-1185">Reference proteome</keyword>
<gene>
    <name evidence="11" type="ORF">Fcan01_21245</name>
</gene>
<dbReference type="FunFam" id="3.90.190.10:FF:000045">
    <property type="entry name" value="Tyrosine-protein phosphatase non-receptor type 12"/>
    <property type="match status" value="1"/>
</dbReference>
<dbReference type="PANTHER" id="PTHR45983">
    <property type="entry name" value="TYROSINE PHOSPHATSE N18, PUTATIVE-RELATED"/>
    <property type="match status" value="1"/>
</dbReference>
<dbReference type="PRINTS" id="PR00700">
    <property type="entry name" value="PRTYPHPHTASE"/>
</dbReference>
<keyword evidence="4" id="KW-0597">Phosphoprotein</keyword>
<feature type="compositionally biased region" description="Low complexity" evidence="8">
    <location>
        <begin position="1069"/>
        <end position="1081"/>
    </location>
</feature>
<feature type="region of interest" description="Disordered" evidence="8">
    <location>
        <begin position="766"/>
        <end position="789"/>
    </location>
</feature>
<dbReference type="InterPro" id="IPR003595">
    <property type="entry name" value="Tyr_Pase_cat"/>
</dbReference>
<feature type="region of interest" description="Disordered" evidence="8">
    <location>
        <begin position="896"/>
        <end position="994"/>
    </location>
</feature>
<feature type="region of interest" description="Disordered" evidence="8">
    <location>
        <begin position="388"/>
        <end position="422"/>
    </location>
</feature>
<evidence type="ECO:0000256" key="2">
    <source>
        <dbReference type="ARBA" id="ARBA00013064"/>
    </source>
</evidence>
<dbReference type="InterPro" id="IPR000242">
    <property type="entry name" value="PTP_cat"/>
</dbReference>
<evidence type="ECO:0000313" key="11">
    <source>
        <dbReference type="EMBL" id="OXA44111.1"/>
    </source>
</evidence>
<comment type="subcellular location">
    <subcellularLocation>
        <location evidence="1">Cytoplasm</location>
    </subcellularLocation>
</comment>
<feature type="compositionally biased region" description="Low complexity" evidence="8">
    <location>
        <begin position="525"/>
        <end position="569"/>
    </location>
</feature>
<dbReference type="Gene3D" id="3.90.190.10">
    <property type="entry name" value="Protein tyrosine phosphatase superfamily"/>
    <property type="match status" value="1"/>
</dbReference>
<feature type="region of interest" description="Disordered" evidence="8">
    <location>
        <begin position="504"/>
        <end position="569"/>
    </location>
</feature>
<evidence type="ECO:0000259" key="10">
    <source>
        <dbReference type="PROSITE" id="PS50056"/>
    </source>
</evidence>
<feature type="region of interest" description="Disordered" evidence="8">
    <location>
        <begin position="1561"/>
        <end position="1640"/>
    </location>
</feature>
<feature type="region of interest" description="Disordered" evidence="8">
    <location>
        <begin position="830"/>
        <end position="867"/>
    </location>
</feature>
<feature type="domain" description="Tyrosine-protein phosphatase" evidence="9">
    <location>
        <begin position="40"/>
        <end position="311"/>
    </location>
</feature>
<dbReference type="GO" id="GO:0005634">
    <property type="term" value="C:nucleus"/>
    <property type="evidence" value="ECO:0007669"/>
    <property type="project" value="TreeGrafter"/>
</dbReference>
<proteinExistence type="inferred from homology"/>
<organism evidence="11 12">
    <name type="scientific">Folsomia candida</name>
    <name type="common">Springtail</name>
    <dbReference type="NCBI Taxonomy" id="158441"/>
    <lineage>
        <taxon>Eukaryota</taxon>
        <taxon>Metazoa</taxon>
        <taxon>Ecdysozoa</taxon>
        <taxon>Arthropoda</taxon>
        <taxon>Hexapoda</taxon>
        <taxon>Collembola</taxon>
        <taxon>Entomobryomorpha</taxon>
        <taxon>Isotomoidea</taxon>
        <taxon>Isotomidae</taxon>
        <taxon>Proisotominae</taxon>
        <taxon>Folsomia</taxon>
    </lineage>
</organism>
<feature type="compositionally biased region" description="Low complexity" evidence="8">
    <location>
        <begin position="967"/>
        <end position="986"/>
    </location>
</feature>
<evidence type="ECO:0000256" key="8">
    <source>
        <dbReference type="SAM" id="MobiDB-lite"/>
    </source>
</evidence>
<feature type="compositionally biased region" description="Polar residues" evidence="8">
    <location>
        <begin position="504"/>
        <end position="514"/>
    </location>
</feature>
<feature type="compositionally biased region" description="Low complexity" evidence="8">
    <location>
        <begin position="844"/>
        <end position="867"/>
    </location>
</feature>
<keyword evidence="11" id="KW-0675">Receptor</keyword>
<evidence type="ECO:0000256" key="4">
    <source>
        <dbReference type="ARBA" id="ARBA00022553"/>
    </source>
</evidence>
<dbReference type="GO" id="GO:0005737">
    <property type="term" value="C:cytoplasm"/>
    <property type="evidence" value="ECO:0007669"/>
    <property type="project" value="UniProtKB-SubCell"/>
</dbReference>
<feature type="compositionally biased region" description="Polar residues" evidence="8">
    <location>
        <begin position="1524"/>
        <end position="1538"/>
    </location>
</feature>
<dbReference type="SMART" id="SM00404">
    <property type="entry name" value="PTPc_motif"/>
    <property type="match status" value="1"/>
</dbReference>
<feature type="compositionally biased region" description="Basic and acidic residues" evidence="8">
    <location>
        <begin position="388"/>
        <end position="416"/>
    </location>
</feature>
<feature type="compositionally biased region" description="Polar residues" evidence="8">
    <location>
        <begin position="830"/>
        <end position="839"/>
    </location>
</feature>
<feature type="compositionally biased region" description="Low complexity" evidence="8">
    <location>
        <begin position="671"/>
        <end position="681"/>
    </location>
</feature>
<keyword evidence="5" id="KW-0378">Hydrolase</keyword>
<name>A0A226DHN4_FOLCA</name>
<keyword evidence="3" id="KW-0963">Cytoplasm</keyword>
<dbReference type="EC" id="3.1.3.48" evidence="2"/>
<evidence type="ECO:0000259" key="9">
    <source>
        <dbReference type="PROSITE" id="PS50055"/>
    </source>
</evidence>
<dbReference type="InterPro" id="IPR016130">
    <property type="entry name" value="Tyr_Pase_AS"/>
</dbReference>
<feature type="region of interest" description="Disordered" evidence="8">
    <location>
        <begin position="1471"/>
        <end position="1545"/>
    </location>
</feature>
<evidence type="ECO:0000256" key="3">
    <source>
        <dbReference type="ARBA" id="ARBA00022490"/>
    </source>
</evidence>
<feature type="region of interest" description="Disordered" evidence="8">
    <location>
        <begin position="1387"/>
        <end position="1414"/>
    </location>
</feature>
<evidence type="ECO:0000256" key="1">
    <source>
        <dbReference type="ARBA" id="ARBA00004496"/>
    </source>
</evidence>
<dbReference type="OrthoDB" id="8609993at2759"/>
<dbReference type="Pfam" id="PF00102">
    <property type="entry name" value="Y_phosphatase"/>
    <property type="match status" value="1"/>
</dbReference>
<dbReference type="PROSITE" id="PS50055">
    <property type="entry name" value="TYR_PHOSPHATASE_PTP"/>
    <property type="match status" value="1"/>
</dbReference>
<feature type="compositionally biased region" description="Low complexity" evidence="8">
    <location>
        <begin position="1486"/>
        <end position="1507"/>
    </location>
</feature>
<dbReference type="EMBL" id="LNIX01000020">
    <property type="protein sequence ID" value="OXA44111.1"/>
    <property type="molecule type" value="Genomic_DNA"/>
</dbReference>
<dbReference type="PROSITE" id="PS50056">
    <property type="entry name" value="TYR_PHOSPHATASE_2"/>
    <property type="match status" value="1"/>
</dbReference>
<evidence type="ECO:0000256" key="6">
    <source>
        <dbReference type="ARBA" id="ARBA00022912"/>
    </source>
</evidence>